<protein>
    <submittedName>
        <fullName evidence="1">Uncharacterized protein</fullName>
    </submittedName>
</protein>
<dbReference type="RefSeq" id="WP_119322617.1">
    <property type="nucleotide sequence ID" value="NZ_AP025739.1"/>
</dbReference>
<evidence type="ECO:0000313" key="1">
    <source>
        <dbReference type="EMBL" id="BDI29504.1"/>
    </source>
</evidence>
<sequence length="114" mass="11795">MRSKFQKYTLAALAAVAAVAAANLTLSSTPPAHAEDISSLSSSQLQTLISSGASLQFDASRFSVAQLTNLVVSARNAGNQPTNLTLVNVGKFSSSDLMIVADAGKGHVTFILDK</sequence>
<dbReference type="AlphaFoldDB" id="A0A402CZA0"/>
<evidence type="ECO:0000313" key="2">
    <source>
        <dbReference type="Proteomes" id="UP000287394"/>
    </source>
</evidence>
<reference evidence="1 2" key="1">
    <citation type="journal article" date="2019" name="Int. J. Syst. Evol. Microbiol.">
        <title>Capsulimonas corticalis gen. nov., sp. nov., an aerobic capsulated bacterium, of a novel bacterial order, Capsulimonadales ord. nov., of the class Armatimonadia of the phylum Armatimonadetes.</title>
        <authorList>
            <person name="Li J."/>
            <person name="Kudo C."/>
            <person name="Tonouchi A."/>
        </authorList>
    </citation>
    <scope>NUCLEOTIDE SEQUENCE [LARGE SCALE GENOMIC DNA]</scope>
    <source>
        <strain evidence="1 2">AX-7</strain>
    </source>
</reference>
<dbReference type="KEGG" id="ccot:CCAX7_15550"/>
<proteinExistence type="predicted"/>
<accession>A0A402CZA0</accession>
<name>A0A402CZA0_9BACT</name>
<dbReference type="EMBL" id="AP025739">
    <property type="protein sequence ID" value="BDI29504.1"/>
    <property type="molecule type" value="Genomic_DNA"/>
</dbReference>
<gene>
    <name evidence="1" type="ORF">CCAX7_15550</name>
</gene>
<keyword evidence="2" id="KW-1185">Reference proteome</keyword>
<dbReference type="Proteomes" id="UP000287394">
    <property type="component" value="Chromosome"/>
</dbReference>
<organism evidence="1 2">
    <name type="scientific">Capsulimonas corticalis</name>
    <dbReference type="NCBI Taxonomy" id="2219043"/>
    <lineage>
        <taxon>Bacteria</taxon>
        <taxon>Bacillati</taxon>
        <taxon>Armatimonadota</taxon>
        <taxon>Armatimonadia</taxon>
        <taxon>Capsulimonadales</taxon>
        <taxon>Capsulimonadaceae</taxon>
        <taxon>Capsulimonas</taxon>
    </lineage>
</organism>